<feature type="transmembrane region" description="Helical" evidence="1">
    <location>
        <begin position="6"/>
        <end position="24"/>
    </location>
</feature>
<dbReference type="InParanoid" id="I3TD42"/>
<reference evidence="2 3" key="1">
    <citation type="journal article" date="2012" name="J. Bacteriol.">
        <title>Complete genome sequence of the hyperthermophilic cellulolytic Crenarchaeon 'Thermogladius cellulolyticus' 1633.</title>
        <authorList>
            <person name="Mardanov A.V."/>
            <person name="Kochetkova T.V."/>
            <person name="Beletsky A.V."/>
            <person name="Bonch-Osmolovskaya E.A."/>
            <person name="Ravin N.V."/>
            <person name="Skryabin K.G."/>
        </authorList>
    </citation>
    <scope>NUCLEOTIDE SEQUENCE [LARGE SCALE GENOMIC DNA]</scope>
    <source>
        <strain evidence="3">DSM 22663 / VKM B-2946 / 1633</strain>
    </source>
</reference>
<dbReference type="AlphaFoldDB" id="I3TD42"/>
<keyword evidence="1" id="KW-0812">Transmembrane</keyword>
<dbReference type="STRING" id="1184251.TCELL_0255"/>
<sequence>MNTLDPYTLFMIVLTVLLIVYMYLETRKRPTRTEYVTRELLVCEGCGFQVERDFEPGDFIGLVKGKCPRCGRELKIKGIYSVDKSKVLKAS</sequence>
<name>I3TD42_THEC1</name>
<proteinExistence type="predicted"/>
<dbReference type="HOGENOM" id="CLU_179009_0_0_2"/>
<evidence type="ECO:0000256" key="1">
    <source>
        <dbReference type="SAM" id="Phobius"/>
    </source>
</evidence>
<keyword evidence="1" id="KW-1133">Transmembrane helix</keyword>
<dbReference type="GeneID" id="13012537"/>
<dbReference type="Proteomes" id="UP000005270">
    <property type="component" value="Chromosome"/>
</dbReference>
<dbReference type="RefSeq" id="WP_014736931.1">
    <property type="nucleotide sequence ID" value="NC_017954.1"/>
</dbReference>
<keyword evidence="1" id="KW-0472">Membrane</keyword>
<keyword evidence="3" id="KW-1185">Reference proteome</keyword>
<dbReference type="KEGG" id="thg:TCELL_0255"/>
<accession>I3TD42</accession>
<protein>
    <submittedName>
        <fullName evidence="2">Uncharacterized protein</fullName>
    </submittedName>
</protein>
<organism evidence="2 3">
    <name type="scientific">Thermogladius calderae (strain DSM 22663 / VKM B-2946 / 1633)</name>
    <dbReference type="NCBI Taxonomy" id="1184251"/>
    <lineage>
        <taxon>Archaea</taxon>
        <taxon>Thermoproteota</taxon>
        <taxon>Thermoprotei</taxon>
        <taxon>Desulfurococcales</taxon>
        <taxon>Desulfurococcaceae</taxon>
        <taxon>Thermogladius</taxon>
    </lineage>
</organism>
<dbReference type="EMBL" id="CP003531">
    <property type="protein sequence ID" value="AFK50680.1"/>
    <property type="molecule type" value="Genomic_DNA"/>
</dbReference>
<gene>
    <name evidence="2" type="ordered locus">TCELL_0255</name>
</gene>
<dbReference type="eggNOG" id="arCOG03770">
    <property type="taxonomic scope" value="Archaea"/>
</dbReference>
<dbReference type="OrthoDB" id="1011at2157"/>
<evidence type="ECO:0000313" key="3">
    <source>
        <dbReference type="Proteomes" id="UP000005270"/>
    </source>
</evidence>
<evidence type="ECO:0000313" key="2">
    <source>
        <dbReference type="EMBL" id="AFK50680.1"/>
    </source>
</evidence>